<evidence type="ECO:0000256" key="17">
    <source>
        <dbReference type="SAM" id="Coils"/>
    </source>
</evidence>
<dbReference type="PANTHER" id="PTHR11070">
    <property type="entry name" value="UVRD / RECB / PCRA DNA HELICASE FAMILY MEMBER"/>
    <property type="match status" value="1"/>
</dbReference>
<keyword evidence="11 15" id="KW-0234">DNA repair</keyword>
<dbReference type="Proteomes" id="UP000826014">
    <property type="component" value="Chromosome"/>
</dbReference>
<keyword evidence="4 15" id="KW-0227">DNA damage</keyword>
<evidence type="ECO:0000256" key="11">
    <source>
        <dbReference type="ARBA" id="ARBA00023204"/>
    </source>
</evidence>
<dbReference type="RefSeq" id="WP_215216703.1">
    <property type="nucleotide sequence ID" value="NZ_CP075587.1"/>
</dbReference>
<keyword evidence="1 15" id="KW-0540">Nuclease</keyword>
<evidence type="ECO:0000256" key="2">
    <source>
        <dbReference type="ARBA" id="ARBA00022723"/>
    </source>
</evidence>
<comment type="subunit">
    <text evidence="15">Heterotrimer of RecB, RecC and RecD. All subunits contribute to DNA-binding. Interacts with RecA.</text>
</comment>
<dbReference type="Gene3D" id="3.40.50.300">
    <property type="entry name" value="P-loop containing nucleotide triphosphate hydrolases"/>
    <property type="match status" value="2"/>
</dbReference>
<comment type="similarity">
    <text evidence="15">Belongs to the helicase family. UvrD subfamily.</text>
</comment>
<name>A0ABX8V474_9BACT</name>
<organism evidence="20 21">
    <name type="scientific">Candidatus Rhabdochlamydia oedothoracis</name>
    <dbReference type="NCBI Taxonomy" id="2720720"/>
    <lineage>
        <taxon>Bacteria</taxon>
        <taxon>Pseudomonadati</taxon>
        <taxon>Chlamydiota</taxon>
        <taxon>Chlamydiia</taxon>
        <taxon>Parachlamydiales</taxon>
        <taxon>Candidatus Rhabdochlamydiaceae</taxon>
        <taxon>Candidatus Rhabdochlamydia</taxon>
    </lineage>
</organism>
<accession>A0ABX8V474</accession>
<feature type="active site" description="For nuclease activity" evidence="15">
    <location>
        <position position="1036"/>
    </location>
</feature>
<evidence type="ECO:0000256" key="3">
    <source>
        <dbReference type="ARBA" id="ARBA00022741"/>
    </source>
</evidence>
<evidence type="ECO:0000256" key="1">
    <source>
        <dbReference type="ARBA" id="ARBA00022722"/>
    </source>
</evidence>
<feature type="domain" description="UvrD-like helicase C-terminal" evidence="19">
    <location>
        <begin position="481"/>
        <end position="733"/>
    </location>
</feature>
<comment type="domain">
    <text evidence="15">The N-terminal DNA-binding domain is a ssDNA-dependent ATPase and has ATP-dependent 3'-5' helicase function. This domain interacts with RecC.</text>
</comment>
<feature type="binding site" evidence="15">
    <location>
        <position position="934"/>
    </location>
    <ligand>
        <name>Mg(2+)</name>
        <dbReference type="ChEBI" id="CHEBI:18420"/>
    </ligand>
</feature>
<dbReference type="EMBL" id="CP075587">
    <property type="protein sequence ID" value="QYF48009.1"/>
    <property type="molecule type" value="Genomic_DNA"/>
</dbReference>
<comment type="domain">
    <text evidence="15">The C-terminal domain has nuclease activity and interacts with RecD. It interacts with RecA, facilitating its loading onto ssDNA.</text>
</comment>
<dbReference type="InterPro" id="IPR014016">
    <property type="entry name" value="UvrD-like_ATP-bd"/>
</dbReference>
<evidence type="ECO:0000313" key="20">
    <source>
        <dbReference type="EMBL" id="QYF48009.1"/>
    </source>
</evidence>
<feature type="domain" description="UvrD-like helicase ATP-binding" evidence="18">
    <location>
        <begin position="1"/>
        <end position="448"/>
    </location>
</feature>
<dbReference type="GO" id="GO:0008854">
    <property type="term" value="F:exodeoxyribonuclease V activity"/>
    <property type="evidence" value="ECO:0007669"/>
    <property type="project" value="UniProtKB-EC"/>
</dbReference>
<evidence type="ECO:0000256" key="8">
    <source>
        <dbReference type="ARBA" id="ARBA00022840"/>
    </source>
</evidence>
<dbReference type="InterPro" id="IPR004586">
    <property type="entry name" value="RecB"/>
</dbReference>
<dbReference type="EC" id="3.1.11.5" evidence="15"/>
<evidence type="ECO:0000256" key="12">
    <source>
        <dbReference type="ARBA" id="ARBA00023235"/>
    </source>
</evidence>
<comment type="catalytic activity">
    <reaction evidence="15">
        <text>Exonucleolytic cleavage (in the presence of ATP) in either 5'- to 3'- or 3'- to 5'-direction to yield 5'-phosphooligonucleotides.</text>
        <dbReference type="EC" id="3.1.11.5"/>
    </reaction>
</comment>
<dbReference type="Pfam" id="PF13361">
    <property type="entry name" value="UvrD_C"/>
    <property type="match status" value="2"/>
</dbReference>
<dbReference type="Gene3D" id="1.10.3170.10">
    <property type="entry name" value="Recbcd, chain B, domain 2"/>
    <property type="match status" value="1"/>
</dbReference>
<dbReference type="Pfam" id="PF00580">
    <property type="entry name" value="UvrD-helicase"/>
    <property type="match status" value="1"/>
</dbReference>
<keyword evidence="17" id="KW-0175">Coiled coil</keyword>
<keyword evidence="3 15" id="KW-0547">Nucleotide-binding</keyword>
<comment type="catalytic activity">
    <reaction evidence="13 15">
        <text>Couples ATP hydrolysis with the unwinding of duplex DNA by translocating in the 3'-5' direction.</text>
        <dbReference type="EC" id="5.6.2.4"/>
    </reaction>
</comment>
<dbReference type="CDD" id="cd22352">
    <property type="entry name" value="RecB_C-like"/>
    <property type="match status" value="1"/>
</dbReference>
<evidence type="ECO:0000256" key="16">
    <source>
        <dbReference type="PROSITE-ProRule" id="PRU00560"/>
    </source>
</evidence>
<protein>
    <recommendedName>
        <fullName evidence="15">RecBCD enzyme subunit RecB</fullName>
        <ecNumber evidence="15">3.1.11.5</ecNumber>
        <ecNumber evidence="15">5.6.2.4</ecNumber>
    </recommendedName>
    <alternativeName>
        <fullName evidence="15">DNA 3'-5' helicase subunit RecB</fullName>
    </alternativeName>
    <alternativeName>
        <fullName evidence="15">Exonuclease V subunit RecB</fullName>
        <shortName evidence="15">ExoV subunit RecB</shortName>
    </alternativeName>
    <alternativeName>
        <fullName evidence="15">Helicase/nuclease RecBCD subunit RecB</fullName>
    </alternativeName>
</protein>
<feature type="binding site" evidence="15">
    <location>
        <position position="1023"/>
    </location>
    <ligand>
        <name>Mg(2+)</name>
        <dbReference type="ChEBI" id="CHEBI:18420"/>
    </ligand>
</feature>
<evidence type="ECO:0000256" key="13">
    <source>
        <dbReference type="ARBA" id="ARBA00034617"/>
    </source>
</evidence>
<dbReference type="EC" id="5.6.2.4" evidence="15"/>
<evidence type="ECO:0000259" key="18">
    <source>
        <dbReference type="PROSITE" id="PS51198"/>
    </source>
</evidence>
<dbReference type="Gene3D" id="3.90.320.10">
    <property type="match status" value="2"/>
</dbReference>
<evidence type="ECO:0000313" key="21">
    <source>
        <dbReference type="Proteomes" id="UP000826014"/>
    </source>
</evidence>
<dbReference type="HAMAP" id="MF_01485">
    <property type="entry name" value="RecB"/>
    <property type="match status" value="1"/>
</dbReference>
<dbReference type="PROSITE" id="PS51217">
    <property type="entry name" value="UVRD_HELICASE_CTER"/>
    <property type="match status" value="1"/>
</dbReference>
<dbReference type="SUPFAM" id="SSF52540">
    <property type="entry name" value="P-loop containing nucleoside triphosphate hydrolases"/>
    <property type="match status" value="1"/>
</dbReference>
<evidence type="ECO:0000256" key="6">
    <source>
        <dbReference type="ARBA" id="ARBA00022806"/>
    </source>
</evidence>
<evidence type="ECO:0000256" key="15">
    <source>
        <dbReference type="HAMAP-Rule" id="MF_01485"/>
    </source>
</evidence>
<keyword evidence="9 15" id="KW-0460">Magnesium</keyword>
<dbReference type="InterPro" id="IPR027417">
    <property type="entry name" value="P-loop_NTPase"/>
</dbReference>
<sequence length="1112" mass="129382">MKEFNILDRNLPIFGPHFLEASAGTGKTFAIEHLVARLILEAKDPLAMEQILVVTFTREATRELKRRIRQNLQRLYKNIREKNADPDYLKAILEKGNAELLQAQERIESALIFFDNTSIYTLHSFCYKLIQEFAFETQNGFNLNDPDEHAYLSTLQYAVKQVLRTEMKSPLYSSNQVHFLLSQYKSNLEQLINHLMQVTKEDKKLDSFPSFLDLHQQFLCVLPTLPSVCSSKLVKEVQQLSAVYKQMTDKNYIKEAEIWGRILEAKTCTLEEFDTLLMKNSFLEKITESNRKIRAKAIVFSYTDLFKELQNHLLPLLQQAKDPKKNFLRLCALCQKKFQLLLQKADLYFPDTIVRRIHQALIEHPELKEQIQNKFQAIIIDEFQDTDKIQWQLFHQLFTPKTQTFCLVGDPKQSIYAFRKADLYTYLSAAKIIGKDHLRYLNTNYRSSSSLIEVLNKFLTKTKNWMPIPALRSYLDVHSVHPISLNIPYVTAPMHLFIAKATYRKRAKWPTIFTENQQLFVFIAQEIKQLQTHYHTPKSKIAILVKDRYQAARVVSFLSSQGIASNFKRGVALTQSNAYFGFREILTAILDPTDSSKIKTALGTAIIGWTKQQLIQDWKHLCFVQAQLNFQILKTIWEEKGFSCFFHSLLHTCFDPDISLLQKLLSSKQTDLYLDLTILAEMLIEKEMQGYREISLLRALNDMQDTLEESRFATPFQQEEDSVHVMTVFMSKGLEFDAVFALSLASRQKIPEYITIKDRLIPCDLEDPKCQLALEEADAEKMRQLYVALTRAKYHLYIPVILDQLQTPTPLAEASPIELFLSNWLFQETSWQKTYALIPTITQDSIASIVSELQPNVTYSICTQIEPLSNFSKTVDPVLIKPEETLLNISSEHWLSFTAIAQLEKKQEKQTHLFIEKNTLCSMPLGPETGNIIHHILEQCFKLCYHCPIDFHKISLLIHSLLQNTLLKDWQQVIEQTILFILEEPLLIDQVSLSLSDLTSDQMQQEMEFVFPVKQGMMKGFIDLCFEYQGKYYLLDWKTNYLGPNEIDYSEETLIIEMDRCNYLLQASIYATALKKHIQLFDSRPFADLFGGAIYYFIRGKRFYHFYPTFME</sequence>
<comment type="catalytic activity">
    <reaction evidence="14 15">
        <text>ATP + H2O = ADP + phosphate + H(+)</text>
        <dbReference type="Rhea" id="RHEA:13065"/>
        <dbReference type="ChEBI" id="CHEBI:15377"/>
        <dbReference type="ChEBI" id="CHEBI:15378"/>
        <dbReference type="ChEBI" id="CHEBI:30616"/>
        <dbReference type="ChEBI" id="CHEBI:43474"/>
        <dbReference type="ChEBI" id="CHEBI:456216"/>
        <dbReference type="EC" id="5.6.2.4"/>
    </reaction>
</comment>
<keyword evidence="7 15" id="KW-0269">Exonuclease</keyword>
<evidence type="ECO:0000256" key="9">
    <source>
        <dbReference type="ARBA" id="ARBA00022842"/>
    </source>
</evidence>
<evidence type="ECO:0000256" key="10">
    <source>
        <dbReference type="ARBA" id="ARBA00023125"/>
    </source>
</evidence>
<keyword evidence="12 15" id="KW-0413">Isomerase</keyword>
<evidence type="ECO:0000256" key="7">
    <source>
        <dbReference type="ARBA" id="ARBA00022839"/>
    </source>
</evidence>
<keyword evidence="8 15" id="KW-0067">ATP-binding</keyword>
<dbReference type="Gene3D" id="1.10.486.10">
    <property type="entry name" value="PCRA, domain 4"/>
    <property type="match status" value="1"/>
</dbReference>
<gene>
    <name evidence="15" type="primary">recB</name>
    <name evidence="20" type="ORF">RHABOEDO_000098</name>
</gene>
<feature type="binding site" evidence="16">
    <location>
        <begin position="21"/>
        <end position="28"/>
    </location>
    <ligand>
        <name>ATP</name>
        <dbReference type="ChEBI" id="CHEBI:30616"/>
    </ligand>
</feature>
<keyword evidence="21" id="KW-1185">Reference proteome</keyword>
<comment type="function">
    <text evidence="15">A helicase/nuclease that prepares dsDNA breaks (DSB) for recombinational DNA repair. Binds to DSBs and unwinds DNA via a highly rapid and processive ATP-dependent bidirectional helicase activity. Unwinds dsDNA until it encounters a Chi (crossover hotspot instigator) sequence from the 3' direction. Cuts ssDNA a few nucleotides 3' to the Chi site. The properties and activities of the enzyme are changed at Chi. The Chi-altered holoenzyme produces a long 3'-ssDNA overhang and facilitates RecA-binding to the ssDNA for homologous DNA recombination and repair. Holoenzyme degrades any linearized DNA that is unable to undergo homologous recombination. In the holoenzyme this subunit contributes ATPase, 3'-5' helicase, exonuclease activity and loads RecA onto ssDNA.</text>
</comment>
<feature type="region of interest" description="DNA-binding and helicase activity, interacts with RecC" evidence="15">
    <location>
        <begin position="1"/>
        <end position="847"/>
    </location>
</feature>
<dbReference type="InterPro" id="IPR011604">
    <property type="entry name" value="PDDEXK-like_dom_sf"/>
</dbReference>
<evidence type="ECO:0000259" key="19">
    <source>
        <dbReference type="PROSITE" id="PS51217"/>
    </source>
</evidence>
<keyword evidence="10 15" id="KW-0238">DNA-binding</keyword>
<evidence type="ECO:0000256" key="4">
    <source>
        <dbReference type="ARBA" id="ARBA00022763"/>
    </source>
</evidence>
<feature type="binding site" evidence="15">
    <location>
        <position position="1036"/>
    </location>
    <ligand>
        <name>Mg(2+)</name>
        <dbReference type="ChEBI" id="CHEBI:18420"/>
    </ligand>
</feature>
<proteinExistence type="inferred from homology"/>
<comment type="miscellaneous">
    <text evidence="15">In the RecBCD complex, RecB has a slow 3'-5' helicase, an exonuclease activity and loads RecA onto ssDNA, RecD has a fast 5'-3' helicase activity, while RecC stimulates the ATPase and processivity of the RecB helicase and contributes to recognition of the Chi site.</text>
</comment>
<feature type="region of interest" description="Nuclease activity, interacts with RecD and RecA" evidence="15">
    <location>
        <begin position="892"/>
        <end position="1112"/>
    </location>
</feature>
<keyword evidence="2 15" id="KW-0479">Metal-binding</keyword>
<reference evidence="20 21" key="1">
    <citation type="journal article" date="2022" name="bioRxiv">
        <title>Ecology and evolution of chlamydial symbionts of arthropods.</title>
        <authorList>
            <person name="Halter T."/>
            <person name="Koestlbacher S."/>
            <person name="Collingro A."/>
            <person name="Sixt B.S."/>
            <person name="Toenshoff E.R."/>
            <person name="Hendrickx F."/>
            <person name="Kostanjsek R."/>
            <person name="Horn M."/>
        </authorList>
    </citation>
    <scope>NUCLEOTIDE SEQUENCE [LARGE SCALE GENOMIC DNA]</scope>
    <source>
        <strain evidence="20">W744xW776</strain>
    </source>
</reference>
<dbReference type="InterPro" id="IPR014017">
    <property type="entry name" value="DNA_helicase_UvrD-like_C"/>
</dbReference>
<dbReference type="InterPro" id="IPR011335">
    <property type="entry name" value="Restrct_endonuc-II-like"/>
</dbReference>
<comment type="cofactor">
    <cofactor evidence="15">
        <name>Mg(2+)</name>
        <dbReference type="ChEBI" id="CHEBI:18420"/>
    </cofactor>
    <text evidence="15">Binds 1 Mg(2+) ion per subunit.</text>
</comment>
<feature type="coiled-coil region" evidence="17">
    <location>
        <begin position="58"/>
        <end position="85"/>
    </location>
</feature>
<keyword evidence="6 15" id="KW-0347">Helicase</keyword>
<dbReference type="SUPFAM" id="SSF52980">
    <property type="entry name" value="Restriction endonuclease-like"/>
    <property type="match status" value="1"/>
</dbReference>
<evidence type="ECO:0000256" key="5">
    <source>
        <dbReference type="ARBA" id="ARBA00022801"/>
    </source>
</evidence>
<dbReference type="InterPro" id="IPR000212">
    <property type="entry name" value="DNA_helicase_UvrD/REP"/>
</dbReference>
<dbReference type="PROSITE" id="PS51198">
    <property type="entry name" value="UVRD_HELICASE_ATP_BIND"/>
    <property type="match status" value="1"/>
</dbReference>
<evidence type="ECO:0000256" key="14">
    <source>
        <dbReference type="ARBA" id="ARBA00048988"/>
    </source>
</evidence>
<keyword evidence="5 15" id="KW-0378">Hydrolase</keyword>
<dbReference type="PANTHER" id="PTHR11070:SF23">
    <property type="entry name" value="RECBCD ENZYME SUBUNIT RECB"/>
    <property type="match status" value="1"/>
</dbReference>